<dbReference type="Pfam" id="PF01126">
    <property type="entry name" value="Heme_oxygenase"/>
    <property type="match status" value="1"/>
</dbReference>
<dbReference type="GO" id="GO:0046872">
    <property type="term" value="F:metal ion binding"/>
    <property type="evidence" value="ECO:0007669"/>
    <property type="project" value="UniProtKB-KW"/>
</dbReference>
<keyword evidence="2" id="KW-0479">Metal-binding</keyword>
<reference evidence="6" key="2">
    <citation type="submission" date="2015-01" db="EMBL/GenBank/DDBJ databases">
        <title>Evolutionary Origins and Diversification of the Mycorrhizal Mutualists.</title>
        <authorList>
            <consortium name="DOE Joint Genome Institute"/>
            <consortium name="Mycorrhizal Genomics Consortium"/>
            <person name="Kohler A."/>
            <person name="Kuo A."/>
            <person name="Nagy L.G."/>
            <person name="Floudas D."/>
            <person name="Copeland A."/>
            <person name="Barry K.W."/>
            <person name="Cichocki N."/>
            <person name="Veneault-Fourrey C."/>
            <person name="LaButti K."/>
            <person name="Lindquist E.A."/>
            <person name="Lipzen A."/>
            <person name="Lundell T."/>
            <person name="Morin E."/>
            <person name="Murat C."/>
            <person name="Riley R."/>
            <person name="Ohm R."/>
            <person name="Sun H."/>
            <person name="Tunlid A."/>
            <person name="Henrissat B."/>
            <person name="Grigoriev I.V."/>
            <person name="Hibbett D.S."/>
            <person name="Martin F."/>
        </authorList>
    </citation>
    <scope>NUCLEOTIDE SEQUENCE [LARGE SCALE GENOMIC DNA]</scope>
    <source>
        <strain evidence="6">UH-Slu-Lm8-n1</strain>
    </source>
</reference>
<name>A0A0D0BLW8_9AGAM</name>
<dbReference type="GO" id="GO:0004392">
    <property type="term" value="F:heme oxygenase (decyclizing) activity"/>
    <property type="evidence" value="ECO:0007669"/>
    <property type="project" value="InterPro"/>
</dbReference>
<keyword evidence="3" id="KW-0408">Iron</keyword>
<dbReference type="PANTHER" id="PTHR10720:SF0">
    <property type="entry name" value="HEME OXYGENASE"/>
    <property type="match status" value="1"/>
</dbReference>
<keyword evidence="4" id="KW-0812">Transmembrane</keyword>
<dbReference type="OrthoDB" id="652091at2759"/>
<dbReference type="PANTHER" id="PTHR10720">
    <property type="entry name" value="HEME OXYGENASE"/>
    <property type="match status" value="1"/>
</dbReference>
<evidence type="ECO:0000256" key="3">
    <source>
        <dbReference type="ARBA" id="ARBA00023004"/>
    </source>
</evidence>
<keyword evidence="4" id="KW-0472">Membrane</keyword>
<evidence type="ECO:0000256" key="4">
    <source>
        <dbReference type="SAM" id="Phobius"/>
    </source>
</evidence>
<feature type="transmembrane region" description="Helical" evidence="4">
    <location>
        <begin position="265"/>
        <end position="286"/>
    </location>
</feature>
<keyword evidence="4" id="KW-1133">Transmembrane helix</keyword>
<dbReference type="SUPFAM" id="SSF48613">
    <property type="entry name" value="Heme oxygenase-like"/>
    <property type="match status" value="1"/>
</dbReference>
<protein>
    <submittedName>
        <fullName evidence="5">Uncharacterized protein</fullName>
    </submittedName>
</protein>
<keyword evidence="6" id="KW-1185">Reference proteome</keyword>
<dbReference type="GO" id="GO:0006788">
    <property type="term" value="P:heme oxidation"/>
    <property type="evidence" value="ECO:0007669"/>
    <property type="project" value="InterPro"/>
</dbReference>
<evidence type="ECO:0000256" key="1">
    <source>
        <dbReference type="ARBA" id="ARBA00022617"/>
    </source>
</evidence>
<dbReference type="STRING" id="930992.A0A0D0BLW8"/>
<keyword evidence="1" id="KW-0349">Heme</keyword>
<evidence type="ECO:0000256" key="2">
    <source>
        <dbReference type="ARBA" id="ARBA00022723"/>
    </source>
</evidence>
<gene>
    <name evidence="5" type="ORF">CY34DRAFT_802797</name>
</gene>
<dbReference type="CDD" id="cd19165">
    <property type="entry name" value="HemeO"/>
    <property type="match status" value="1"/>
</dbReference>
<dbReference type="HOGENOM" id="CLU_057050_1_0_1"/>
<sequence>MEVNIDYDFSLPMSSLLQVGTSEVHEDARHVKGGIRLVQAELDKEEYLYYLMMLWHIYTELERGIETHASYPTLQSTYNPTLLARARSISQDISCLLAVPEAEWQTHPSHSSLMASPPKAFVEYTTRIRELSESSDPTRLLAHAYVRYLGDLSGGQIIRRRIANAYNLDADREDGIRLYHFKKLDSSETANIGDIKKIKEWYKDGMNTGIGDDTTLKAAVLEEALLAFKLGVGILDLLSGEGRVQEPPQPVVSAPKQAKALYDPILVSFGGLLSVAVTVGLAHVVYMGPGSVSSGNCVLRGVEYWLRSILSIA</sequence>
<accession>A0A0D0BLW8</accession>
<evidence type="ECO:0000313" key="6">
    <source>
        <dbReference type="Proteomes" id="UP000054485"/>
    </source>
</evidence>
<dbReference type="InterPro" id="IPR016053">
    <property type="entry name" value="Haem_Oase-like"/>
</dbReference>
<dbReference type="EMBL" id="KN835193">
    <property type="protein sequence ID" value="KIK44293.1"/>
    <property type="molecule type" value="Genomic_DNA"/>
</dbReference>
<dbReference type="Proteomes" id="UP000054485">
    <property type="component" value="Unassembled WGS sequence"/>
</dbReference>
<dbReference type="InParanoid" id="A0A0D0BLW8"/>
<evidence type="ECO:0000313" key="5">
    <source>
        <dbReference type="EMBL" id="KIK44293.1"/>
    </source>
</evidence>
<proteinExistence type="predicted"/>
<dbReference type="InterPro" id="IPR002051">
    <property type="entry name" value="Haem_Oase"/>
</dbReference>
<dbReference type="Gene3D" id="1.20.910.10">
    <property type="entry name" value="Heme oxygenase-like"/>
    <property type="match status" value="1"/>
</dbReference>
<organism evidence="5 6">
    <name type="scientific">Suillus luteus UH-Slu-Lm8-n1</name>
    <dbReference type="NCBI Taxonomy" id="930992"/>
    <lineage>
        <taxon>Eukaryota</taxon>
        <taxon>Fungi</taxon>
        <taxon>Dikarya</taxon>
        <taxon>Basidiomycota</taxon>
        <taxon>Agaricomycotina</taxon>
        <taxon>Agaricomycetes</taxon>
        <taxon>Agaricomycetidae</taxon>
        <taxon>Boletales</taxon>
        <taxon>Suillineae</taxon>
        <taxon>Suillaceae</taxon>
        <taxon>Suillus</taxon>
    </lineage>
</organism>
<reference evidence="5 6" key="1">
    <citation type="submission" date="2014-04" db="EMBL/GenBank/DDBJ databases">
        <authorList>
            <consortium name="DOE Joint Genome Institute"/>
            <person name="Kuo A."/>
            <person name="Ruytinx J."/>
            <person name="Rineau F."/>
            <person name="Colpaert J."/>
            <person name="Kohler A."/>
            <person name="Nagy L.G."/>
            <person name="Floudas D."/>
            <person name="Copeland A."/>
            <person name="Barry K.W."/>
            <person name="Cichocki N."/>
            <person name="Veneault-Fourrey C."/>
            <person name="LaButti K."/>
            <person name="Lindquist E.A."/>
            <person name="Lipzen A."/>
            <person name="Lundell T."/>
            <person name="Morin E."/>
            <person name="Murat C."/>
            <person name="Sun H."/>
            <person name="Tunlid A."/>
            <person name="Henrissat B."/>
            <person name="Grigoriev I.V."/>
            <person name="Hibbett D.S."/>
            <person name="Martin F."/>
            <person name="Nordberg H.P."/>
            <person name="Cantor M.N."/>
            <person name="Hua S.X."/>
        </authorList>
    </citation>
    <scope>NUCLEOTIDE SEQUENCE [LARGE SCALE GENOMIC DNA]</scope>
    <source>
        <strain evidence="5 6">UH-Slu-Lm8-n1</strain>
    </source>
</reference>
<dbReference type="AlphaFoldDB" id="A0A0D0BLW8"/>
<dbReference type="InterPro" id="IPR016084">
    <property type="entry name" value="Haem_Oase-like_multi-hlx"/>
</dbReference>